<gene>
    <name evidence="2" type="ORF">PPTG_22214</name>
</gene>
<dbReference type="EMBL" id="KI669573">
    <property type="protein sequence ID" value="ETN14263.1"/>
    <property type="molecule type" value="Genomic_DNA"/>
</dbReference>
<dbReference type="RefSeq" id="XP_008900633.1">
    <property type="nucleotide sequence ID" value="XM_008902385.1"/>
</dbReference>
<name>W2QMB7_PHYN3</name>
<accession>W2QMB7</accession>
<reference evidence="2 3" key="2">
    <citation type="submission" date="2013-11" db="EMBL/GenBank/DDBJ databases">
        <title>The Genome Sequence of Phytophthora parasitica INRA-310.</title>
        <authorList>
            <consortium name="The Broad Institute Genomics Platform"/>
            <person name="Russ C."/>
            <person name="Tyler B."/>
            <person name="Panabieres F."/>
            <person name="Shan W."/>
            <person name="Tripathy S."/>
            <person name="Grunwald N."/>
            <person name="Machado M."/>
            <person name="Johnson C.S."/>
            <person name="Arredondo F."/>
            <person name="Hong C."/>
            <person name="Coffey M."/>
            <person name="Young S.K."/>
            <person name="Zeng Q."/>
            <person name="Gargeya S."/>
            <person name="Fitzgerald M."/>
            <person name="Abouelleil A."/>
            <person name="Alvarado L."/>
            <person name="Chapman S.B."/>
            <person name="Gainer-Dewar J."/>
            <person name="Goldberg J."/>
            <person name="Griggs A."/>
            <person name="Gujja S."/>
            <person name="Hansen M."/>
            <person name="Howarth C."/>
            <person name="Imamovic A."/>
            <person name="Ireland A."/>
            <person name="Larimer J."/>
            <person name="McCowan C."/>
            <person name="Murphy C."/>
            <person name="Pearson M."/>
            <person name="Poon T.W."/>
            <person name="Priest M."/>
            <person name="Roberts A."/>
            <person name="Saif S."/>
            <person name="Shea T."/>
            <person name="Sykes S."/>
            <person name="Wortman J."/>
            <person name="Nusbaum C."/>
            <person name="Birren B."/>
        </authorList>
    </citation>
    <scope>NUCLEOTIDE SEQUENCE [LARGE SCALE GENOMIC DNA]</scope>
    <source>
        <strain evidence="2 3">INRA-310</strain>
    </source>
</reference>
<proteinExistence type="predicted"/>
<dbReference type="GeneID" id="20190813"/>
<reference evidence="3" key="1">
    <citation type="submission" date="2011-12" db="EMBL/GenBank/DDBJ databases">
        <authorList>
            <consortium name="The Broad Institute Genome Sequencing Platform"/>
            <person name="Russ C."/>
            <person name="Tyler B."/>
            <person name="Panabieres F."/>
            <person name="Shan W."/>
            <person name="Tripathy S."/>
            <person name="Grunwald N."/>
            <person name="Machado M."/>
            <person name="Young S.K."/>
            <person name="Zeng Q."/>
            <person name="Gargeya S."/>
            <person name="Fitzgerald M."/>
            <person name="Haas B."/>
            <person name="Abouelleil A."/>
            <person name="Alvarado L."/>
            <person name="Arachchi H.M."/>
            <person name="Berlin A."/>
            <person name="Chapman S.B."/>
            <person name="Gearin G."/>
            <person name="Goldberg J."/>
            <person name="Griggs A."/>
            <person name="Gujja S."/>
            <person name="Hansen M."/>
            <person name="Heiman D."/>
            <person name="Howarth C."/>
            <person name="Larimer J."/>
            <person name="Lui A."/>
            <person name="MacDonald P.J.P."/>
            <person name="McCowen C."/>
            <person name="Montmayeur A."/>
            <person name="Murphy C."/>
            <person name="Neiman D."/>
            <person name="Pearson M."/>
            <person name="Priest M."/>
            <person name="Roberts A."/>
            <person name="Saif S."/>
            <person name="Shea T."/>
            <person name="Sisk P."/>
            <person name="Stolte C."/>
            <person name="Sykes S."/>
            <person name="Wortman J."/>
            <person name="Nusbaum C."/>
            <person name="Birren B."/>
        </authorList>
    </citation>
    <scope>NUCLEOTIDE SEQUENCE [LARGE SCALE GENOMIC DNA]</scope>
    <source>
        <strain evidence="3">INRA-310</strain>
    </source>
</reference>
<evidence type="ECO:0000313" key="3">
    <source>
        <dbReference type="Proteomes" id="UP000018817"/>
    </source>
</evidence>
<organism evidence="2 3">
    <name type="scientific">Phytophthora nicotianae (strain INRA-310)</name>
    <name type="common">Phytophthora parasitica</name>
    <dbReference type="NCBI Taxonomy" id="761204"/>
    <lineage>
        <taxon>Eukaryota</taxon>
        <taxon>Sar</taxon>
        <taxon>Stramenopiles</taxon>
        <taxon>Oomycota</taxon>
        <taxon>Peronosporomycetes</taxon>
        <taxon>Peronosporales</taxon>
        <taxon>Peronosporaceae</taxon>
        <taxon>Phytophthora</taxon>
    </lineage>
</organism>
<evidence type="ECO:0000256" key="1">
    <source>
        <dbReference type="SAM" id="MobiDB-lite"/>
    </source>
</evidence>
<dbReference type="AlphaFoldDB" id="W2QMB7"/>
<protein>
    <submittedName>
        <fullName evidence="2">Uncharacterized protein</fullName>
    </submittedName>
</protein>
<evidence type="ECO:0000313" key="2">
    <source>
        <dbReference type="EMBL" id="ETN14263.1"/>
    </source>
</evidence>
<sequence>MPADVLHELKSDAEYADENERERDLQRAVGPITRSRAKKIALSENMRAMGGTTVTVLLEDPELVRTATTEVTGARGVEVRVTK</sequence>
<dbReference type="Proteomes" id="UP000018817">
    <property type="component" value="Unassembled WGS sequence"/>
</dbReference>
<dbReference type="VEuPathDB" id="FungiDB:PPTG_22214"/>
<feature type="region of interest" description="Disordered" evidence="1">
    <location>
        <begin position="1"/>
        <end position="25"/>
    </location>
</feature>